<proteinExistence type="predicted"/>
<dbReference type="AlphaFoldDB" id="Q1PZ91"/>
<reference evidence="1" key="1">
    <citation type="journal article" date="2006" name="Nature">
        <title>Deciphering the evolution and metabolism of an anammox bacterium from a community genome.</title>
        <authorList>
            <person name="Strous M."/>
            <person name="Pelletier E."/>
            <person name="Mangenot S."/>
            <person name="Rattei T."/>
            <person name="Lehner A."/>
            <person name="Taylor M.W."/>
            <person name="Horn M."/>
            <person name="Daims H."/>
            <person name="Bartol-Mavel D."/>
            <person name="Wincker P."/>
            <person name="Barbe V."/>
            <person name="Fonknechten N."/>
            <person name="Vallenet D."/>
            <person name="Segurens B."/>
            <person name="Schenowitz-Truong C."/>
            <person name="Medigue C."/>
            <person name="Collingro A."/>
            <person name="Snel B."/>
            <person name="Dutilh B.E."/>
            <person name="OpDenCamp H.J.M."/>
            <person name="vanDerDrift C."/>
            <person name="Cirpus I."/>
            <person name="vanDePas-Schoonen K.T."/>
            <person name="Harhangi H.R."/>
            <person name="vanNiftrik L."/>
            <person name="Schmid M."/>
            <person name="Keltjens J."/>
            <person name="vanDeVossenberg J."/>
            <person name="Kartal B."/>
            <person name="Meier H."/>
            <person name="Frishman D."/>
            <person name="Huynen M.A."/>
            <person name="Mewes H."/>
            <person name="Weissenbach J."/>
            <person name="Jetten M.S.M."/>
            <person name="Wagner M."/>
            <person name="LePaslier D."/>
        </authorList>
    </citation>
    <scope>NUCLEOTIDE SEQUENCE</scope>
</reference>
<name>Q1PZ91_KUEST</name>
<reference evidence="1" key="2">
    <citation type="submission" date="2006-01" db="EMBL/GenBank/DDBJ databases">
        <authorList>
            <person name="Genoscope"/>
        </authorList>
    </citation>
    <scope>NUCLEOTIDE SEQUENCE</scope>
</reference>
<gene>
    <name evidence="2" type="ORF">KsCSTR_08470</name>
    <name evidence="1" type="ORF">kustd1652</name>
</gene>
<evidence type="ECO:0000313" key="3">
    <source>
        <dbReference type="Proteomes" id="UP000501926"/>
    </source>
</evidence>
<evidence type="ECO:0000313" key="2">
    <source>
        <dbReference type="EMBL" id="QII10226.1"/>
    </source>
</evidence>
<dbReference type="EMBL" id="CP049055">
    <property type="protein sequence ID" value="QII10226.1"/>
    <property type="molecule type" value="Genomic_DNA"/>
</dbReference>
<sequence length="85" mass="9738">MPQIPGFILGIRGTLVRHSLIVSERGAICLLSRKRRSVVPRSAIPWQVAPQQSLPLFYRTARYYFFASFLSSDFPFSRPSFPCFT</sequence>
<dbReference type="Proteomes" id="UP000501926">
    <property type="component" value="Chromosome"/>
</dbReference>
<protein>
    <submittedName>
        <fullName evidence="1">Uncharacterized protein</fullName>
    </submittedName>
</protein>
<organism evidence="1">
    <name type="scientific">Kuenenia stuttgartiensis</name>
    <dbReference type="NCBI Taxonomy" id="174633"/>
    <lineage>
        <taxon>Bacteria</taxon>
        <taxon>Pseudomonadati</taxon>
        <taxon>Planctomycetota</taxon>
        <taxon>Candidatus Brocadiia</taxon>
        <taxon>Candidatus Brocadiales</taxon>
        <taxon>Candidatus Brocadiaceae</taxon>
        <taxon>Candidatus Kuenenia</taxon>
    </lineage>
</organism>
<dbReference type="EMBL" id="CT573072">
    <property type="protein sequence ID" value="CAJ72397.1"/>
    <property type="molecule type" value="Genomic_DNA"/>
</dbReference>
<accession>Q1PZ91</accession>
<evidence type="ECO:0000313" key="1">
    <source>
        <dbReference type="EMBL" id="CAJ72397.1"/>
    </source>
</evidence>
<reference evidence="2 3" key="3">
    <citation type="submission" date="2020-02" db="EMBL/GenBank/DDBJ databases">
        <title>Newly sequenced genome of strain CSTR1 showed variability in Candidatus Kuenenia stuttgartiensis genomes.</title>
        <authorList>
            <person name="Ding C."/>
            <person name="Adrian L."/>
        </authorList>
    </citation>
    <scope>NUCLEOTIDE SEQUENCE [LARGE SCALE GENOMIC DNA]</scope>
    <source>
        <strain evidence="2 3">CSTR1</strain>
    </source>
</reference>